<evidence type="ECO:0000256" key="1">
    <source>
        <dbReference type="ARBA" id="ARBA00023063"/>
    </source>
</evidence>
<gene>
    <name evidence="2" type="primary">narJ</name>
    <name evidence="2" type="ORF">NMK_2539</name>
</gene>
<dbReference type="GO" id="GO:0051131">
    <property type="term" value="P:chaperone-mediated protein complex assembly"/>
    <property type="evidence" value="ECO:0007669"/>
    <property type="project" value="InterPro"/>
</dbReference>
<dbReference type="PANTHER" id="PTHR43680">
    <property type="entry name" value="NITRATE REDUCTASE MOLYBDENUM COFACTOR ASSEMBLY CHAPERONE"/>
    <property type="match status" value="1"/>
</dbReference>
<dbReference type="NCBIfam" id="TIGR00684">
    <property type="entry name" value="narJ"/>
    <property type="match status" value="1"/>
</dbReference>
<dbReference type="InterPro" id="IPR036411">
    <property type="entry name" value="TorD-like_sf"/>
</dbReference>
<keyword evidence="1" id="KW-0534">Nitrate assimilation</keyword>
<keyword evidence="3" id="KW-1185">Reference proteome</keyword>
<dbReference type="RefSeq" id="WP_109016112.1">
    <property type="nucleotide sequence ID" value="NZ_BDOQ01000012.1"/>
</dbReference>
<dbReference type="Pfam" id="PF02613">
    <property type="entry name" value="Nitrate_red_del"/>
    <property type="match status" value="1"/>
</dbReference>
<proteinExistence type="predicted"/>
<accession>A0A2R5FBL1</accession>
<dbReference type="InterPro" id="IPR003765">
    <property type="entry name" value="NO3_reductase_chaperone_NarJ"/>
</dbReference>
<evidence type="ECO:0000313" key="2">
    <source>
        <dbReference type="EMBL" id="GBG14938.1"/>
    </source>
</evidence>
<protein>
    <submittedName>
        <fullName evidence="2">Nitrate reductase molybdenum cofactor assembly chaperone NarJ/NarW</fullName>
    </submittedName>
</protein>
<reference evidence="2 3" key="1">
    <citation type="journal article" date="2018" name="Environ. Microbiol.">
        <title>Isolation and genomic characterization of Novimethylophilus kurashikiensis gen. nov. sp. nov., a new lanthanide-dependent methylotrophic species of Methylophilaceae.</title>
        <authorList>
            <person name="Lv H."/>
            <person name="Sahin N."/>
            <person name="Tani A."/>
        </authorList>
    </citation>
    <scope>NUCLEOTIDE SEQUENCE [LARGE SCALE GENOMIC DNA]</scope>
    <source>
        <strain evidence="2 3">La2-4</strain>
    </source>
</reference>
<comment type="caution">
    <text evidence="2">The sequence shown here is derived from an EMBL/GenBank/DDBJ whole genome shotgun (WGS) entry which is preliminary data.</text>
</comment>
<evidence type="ECO:0000313" key="3">
    <source>
        <dbReference type="Proteomes" id="UP000245081"/>
    </source>
</evidence>
<dbReference type="GO" id="GO:0016530">
    <property type="term" value="F:metallochaperone activity"/>
    <property type="evidence" value="ECO:0007669"/>
    <property type="project" value="TreeGrafter"/>
</dbReference>
<dbReference type="PANTHER" id="PTHR43680:SF2">
    <property type="entry name" value="NITRATE REDUCTASE MOLYBDENUM COFACTOR ASSEMBLY CHAPERONE NARJ"/>
    <property type="match status" value="1"/>
</dbReference>
<dbReference type="GO" id="GO:0042128">
    <property type="term" value="P:nitrate assimilation"/>
    <property type="evidence" value="ECO:0007669"/>
    <property type="project" value="UniProtKB-KW"/>
</dbReference>
<organism evidence="2 3">
    <name type="scientific">Novimethylophilus kurashikiensis</name>
    <dbReference type="NCBI Taxonomy" id="1825523"/>
    <lineage>
        <taxon>Bacteria</taxon>
        <taxon>Pseudomonadati</taxon>
        <taxon>Pseudomonadota</taxon>
        <taxon>Betaproteobacteria</taxon>
        <taxon>Nitrosomonadales</taxon>
        <taxon>Methylophilaceae</taxon>
        <taxon>Novimethylophilus</taxon>
    </lineage>
</organism>
<dbReference type="Gene3D" id="1.10.3480.10">
    <property type="entry name" value="TorD-like"/>
    <property type="match status" value="1"/>
</dbReference>
<dbReference type="GO" id="GO:0051082">
    <property type="term" value="F:unfolded protein binding"/>
    <property type="evidence" value="ECO:0007669"/>
    <property type="project" value="InterPro"/>
</dbReference>
<name>A0A2R5FBL1_9PROT</name>
<dbReference type="AlphaFoldDB" id="A0A2R5FBL1"/>
<dbReference type="EMBL" id="BDOQ01000012">
    <property type="protein sequence ID" value="GBG14938.1"/>
    <property type="molecule type" value="Genomic_DNA"/>
</dbReference>
<sequence length="172" mass="19389">MQIYKLLSALLDYPKQELLDHLPELYDLTERCEEVDEPERHAVLGFLAHLQGRTLTELQADYVQTFDLTAEHSLHLTHHLFGDDNNRGPALIDLGELYKDYGVEAVESELPDYLPLVLEFAAYLDDTEAMVFLSDAHKIFKVLTDNLKKAGSSYAGLLSIIEGRATLTRLAA</sequence>
<dbReference type="Proteomes" id="UP000245081">
    <property type="component" value="Unassembled WGS sequence"/>
</dbReference>
<dbReference type="SUPFAM" id="SSF89155">
    <property type="entry name" value="TorD-like"/>
    <property type="match status" value="1"/>
</dbReference>
<dbReference type="OrthoDB" id="8478585at2"/>
<dbReference type="InterPro" id="IPR020945">
    <property type="entry name" value="DMSO/NO3_reduct_chaperone"/>
</dbReference>